<reference evidence="2" key="1">
    <citation type="journal article" date="2019" name="Int. J. Syst. Evol. Microbiol.">
        <title>The Global Catalogue of Microorganisms (GCM) 10K type strain sequencing project: providing services to taxonomists for standard genome sequencing and annotation.</title>
        <authorList>
            <consortium name="The Broad Institute Genomics Platform"/>
            <consortium name="The Broad Institute Genome Sequencing Center for Infectious Disease"/>
            <person name="Wu L."/>
            <person name="Ma J."/>
        </authorList>
    </citation>
    <scope>NUCLEOTIDE SEQUENCE [LARGE SCALE GENOMIC DNA]</scope>
    <source>
        <strain evidence="2">CGMCC 1.12664</strain>
    </source>
</reference>
<comment type="caution">
    <text evidence="1">The sequence shown here is derived from an EMBL/GenBank/DDBJ whole genome shotgun (WGS) entry which is preliminary data.</text>
</comment>
<sequence length="466" mass="50982">MTSGGAGKRAGRIGLAGVVTLGLLTQGGVHAQQTDNDFGSKLTLRFSERLIADDNLGLTAGNQPTSVYARTGLDLNFTTRTRTDRFSLRGGIDYDAGRLGNNGTEGRIESRNFGLTYRREIGDSEFEFISNYRRNRTSNRTEVDDLTGEDLIVNGGDVARWQNEFTLAIGQESTVGLILRGSRQDIEYDNNAVGGVDRTSQSLSLSVPVRVTPVAVITPFAGLSRSERDNAQEYTSENHYFGVSARLQAGEALTWNASIQHTDLDIRTTVAPGIRALRERKGVAANLGFNMARPNGTISGSVSTSVQTSGRQYNAFLRRELKLPRGSVGVQIGAGKSDTSDLSPLFGLDWTYDTRRAKFGATVRQQLTSDAGSESIVSVVSLKASGDLTETTSWSTEASYYDYDSQSAAVTDYRRLDLELGLTRDLTADWELTAGYRYRNIDRTGQARRSSNSVYVGLQREFSYRP</sequence>
<protein>
    <submittedName>
        <fullName evidence="1">Uncharacterized protein</fullName>
    </submittedName>
</protein>
<evidence type="ECO:0000313" key="2">
    <source>
        <dbReference type="Proteomes" id="UP000612855"/>
    </source>
</evidence>
<evidence type="ECO:0000313" key="1">
    <source>
        <dbReference type="EMBL" id="GGE47210.1"/>
    </source>
</evidence>
<keyword evidence="2" id="KW-1185">Reference proteome</keyword>
<organism evidence="1 2">
    <name type="scientific">Primorskyibacter flagellatus</name>
    <dbReference type="NCBI Taxonomy" id="1387277"/>
    <lineage>
        <taxon>Bacteria</taxon>
        <taxon>Pseudomonadati</taxon>
        <taxon>Pseudomonadota</taxon>
        <taxon>Alphaproteobacteria</taxon>
        <taxon>Rhodobacterales</taxon>
        <taxon>Roseobacteraceae</taxon>
        <taxon>Primorskyibacter</taxon>
    </lineage>
</organism>
<dbReference type="Proteomes" id="UP000612855">
    <property type="component" value="Unassembled WGS sequence"/>
</dbReference>
<accession>A0A917AFQ9</accession>
<dbReference type="SUPFAM" id="SSF56935">
    <property type="entry name" value="Porins"/>
    <property type="match status" value="2"/>
</dbReference>
<gene>
    <name evidence="1" type="ORF">GCM10011360_38100</name>
</gene>
<dbReference type="AlphaFoldDB" id="A0A917AFQ9"/>
<dbReference type="EMBL" id="BMFJ01000002">
    <property type="protein sequence ID" value="GGE47210.1"/>
    <property type="molecule type" value="Genomic_DNA"/>
</dbReference>
<name>A0A917AFQ9_9RHOB</name>
<proteinExistence type="predicted"/>